<reference evidence="3" key="3">
    <citation type="submission" date="2018-01" db="EMBL/GenBank/DDBJ databases">
        <authorList>
            <person name="Gaut B.S."/>
            <person name="Morton B.R."/>
            <person name="Clegg M.T."/>
            <person name="Duvall M.R."/>
        </authorList>
    </citation>
    <scope>NUCLEOTIDE SEQUENCE</scope>
    <source>
        <strain evidence="3">ATCC BAA-2683</strain>
    </source>
</reference>
<evidence type="ECO:0000313" key="4">
    <source>
        <dbReference type="Proteomes" id="UP000179734"/>
    </source>
</evidence>
<reference evidence="2 4" key="1">
    <citation type="submission" date="2016-10" db="EMBL/GenBank/DDBJ databases">
        <title>Genome sequence of Mycobacterium talmonii.</title>
        <authorList>
            <person name="Greninger A.L."/>
            <person name="Elliott B."/>
            <person name="Vasireddy S."/>
            <person name="Vasireddy R."/>
        </authorList>
    </citation>
    <scope>NUCLEOTIDE SEQUENCE [LARGE SCALE GENOMIC DNA]</scope>
    <source>
        <strain evidence="2">MO-5499</strain>
        <strain evidence="4">NE-TNMC-100812</strain>
    </source>
</reference>
<evidence type="ECO:0000256" key="1">
    <source>
        <dbReference type="ARBA" id="ARBA00022729"/>
    </source>
</evidence>
<dbReference type="Gene3D" id="3.40.1000.10">
    <property type="entry name" value="Mog1/PsbP, alpha/beta/alpha sandwich"/>
    <property type="match status" value="1"/>
</dbReference>
<organism evidence="2 4">
    <name type="scientific">Mycobacterium talmoniae</name>
    <dbReference type="NCBI Taxonomy" id="1858794"/>
    <lineage>
        <taxon>Bacteria</taxon>
        <taxon>Bacillati</taxon>
        <taxon>Actinomycetota</taxon>
        <taxon>Actinomycetes</taxon>
        <taxon>Mycobacteriales</taxon>
        <taxon>Mycobacteriaceae</taxon>
        <taxon>Mycobacterium</taxon>
    </lineage>
</organism>
<dbReference type="InterPro" id="IPR019674">
    <property type="entry name" value="Lipoprotein_LpqN/LpqT-like"/>
</dbReference>
<sequence>MNFRLFGVTAAVLCLVGCGSKSPDYQSIWTTSATTTTTATTTTGTEKPVAFPQYLESIGVSGEQVAPDSLTDLTVSIPTPPGWTRSTNWHFSPGTVAISKGDSYPMAILMVFKLSGDFDAAEVVKHSFADAELTQNFKKLDSSTDDFHGFPSGMIQGSYDQLGQRLHSYNRVVIPTGAAPAKQRYLVQLTITTVATQAVAQADDVEAIIHGFTVAAK</sequence>
<dbReference type="RefSeq" id="WP_071020890.1">
    <property type="nucleotide sequence ID" value="NZ_MLQM01000006.1"/>
</dbReference>
<evidence type="ECO:0000313" key="3">
    <source>
        <dbReference type="EMBL" id="PQM48878.1"/>
    </source>
</evidence>
<dbReference type="EMBL" id="MLQM01000006">
    <property type="protein sequence ID" value="OHV06286.1"/>
    <property type="molecule type" value="Genomic_DNA"/>
</dbReference>
<proteinExistence type="predicted"/>
<evidence type="ECO:0000313" key="5">
    <source>
        <dbReference type="Proteomes" id="UP000238296"/>
    </source>
</evidence>
<keyword evidence="1" id="KW-0732">Signal</keyword>
<dbReference type="EMBL" id="PPEA01000128">
    <property type="protein sequence ID" value="PQM48878.1"/>
    <property type="molecule type" value="Genomic_DNA"/>
</dbReference>
<gene>
    <name evidence="3" type="primary">lpqT</name>
    <name evidence="2" type="ORF">BKN37_02505</name>
    <name evidence="3" type="ORF">C1Y40_00909</name>
</gene>
<keyword evidence="4" id="KW-1185">Reference proteome</keyword>
<dbReference type="Pfam" id="PF10738">
    <property type="entry name" value="Lpp-LpqN"/>
    <property type="match status" value="1"/>
</dbReference>
<accession>A0A1S1NPP6</accession>
<evidence type="ECO:0000313" key="2">
    <source>
        <dbReference type="EMBL" id="OHV06286.1"/>
    </source>
</evidence>
<keyword evidence="3" id="KW-0449">Lipoprotein</keyword>
<dbReference type="Proteomes" id="UP000179734">
    <property type="component" value="Unassembled WGS sequence"/>
</dbReference>
<comment type="caution">
    <text evidence="2">The sequence shown here is derived from an EMBL/GenBank/DDBJ whole genome shotgun (WGS) entry which is preliminary data.</text>
</comment>
<name>A0A1S1NPP6_9MYCO</name>
<dbReference type="AlphaFoldDB" id="A0A1S1NPP6"/>
<dbReference type="Proteomes" id="UP000238296">
    <property type="component" value="Unassembled WGS sequence"/>
</dbReference>
<reference evidence="3 5" key="2">
    <citation type="journal article" date="2017" name="Int. J. Syst. Evol. Microbiol.">
        <title>Mycobacterium talmoniae sp. nov., a slowly growing mycobacterium isolated from human respiratory samples.</title>
        <authorList>
            <person name="Davidson R.M."/>
            <person name="DeGroote M.A."/>
            <person name="Marola J.L."/>
            <person name="Buss S."/>
            <person name="Jones V."/>
            <person name="McNeil M.R."/>
            <person name="Freifeld A.G."/>
            <person name="Elaine Epperson L."/>
            <person name="Hasan N.A."/>
            <person name="Jackson M."/>
            <person name="Iwen P.C."/>
            <person name="Salfinger M."/>
            <person name="Strong M."/>
        </authorList>
    </citation>
    <scope>NUCLEOTIDE SEQUENCE [LARGE SCALE GENOMIC DNA]</scope>
    <source>
        <strain evidence="3 5">ATCC BAA-2683</strain>
    </source>
</reference>
<protein>
    <submittedName>
        <fullName evidence="3">Lipoprotein LpqT</fullName>
    </submittedName>
</protein>